<dbReference type="EMBL" id="JBHLTL010000009">
    <property type="protein sequence ID" value="MFC0590403.1"/>
    <property type="molecule type" value="Genomic_DNA"/>
</dbReference>
<accession>A0ABV6PKP6</accession>
<feature type="compositionally biased region" description="Pro residues" evidence="1">
    <location>
        <begin position="99"/>
        <end position="108"/>
    </location>
</feature>
<dbReference type="RefSeq" id="WP_379481868.1">
    <property type="nucleotide sequence ID" value="NZ_JBHLTL010000009.1"/>
</dbReference>
<name>A0ABV6PKP6_9SPHN</name>
<dbReference type="Pfam" id="PF04956">
    <property type="entry name" value="TrbC"/>
    <property type="match status" value="1"/>
</dbReference>
<gene>
    <name evidence="3" type="ORF">ACFFF7_13385</name>
</gene>
<keyword evidence="2" id="KW-1133">Transmembrane helix</keyword>
<reference evidence="3 4" key="1">
    <citation type="submission" date="2024-09" db="EMBL/GenBank/DDBJ databases">
        <authorList>
            <person name="Sun Q."/>
            <person name="Mori K."/>
        </authorList>
    </citation>
    <scope>NUCLEOTIDE SEQUENCE [LARGE SCALE GENOMIC DNA]</scope>
    <source>
        <strain evidence="3 4">NCAIM B.02537</strain>
    </source>
</reference>
<dbReference type="InterPro" id="IPR007039">
    <property type="entry name" value="TrbC/VirB2"/>
</dbReference>
<evidence type="ECO:0000256" key="1">
    <source>
        <dbReference type="SAM" id="MobiDB-lite"/>
    </source>
</evidence>
<comment type="caution">
    <text evidence="3">The sequence shown here is derived from an EMBL/GenBank/DDBJ whole genome shotgun (WGS) entry which is preliminary data.</text>
</comment>
<feature type="transmembrane region" description="Helical" evidence="2">
    <location>
        <begin position="58"/>
        <end position="75"/>
    </location>
</feature>
<feature type="region of interest" description="Disordered" evidence="1">
    <location>
        <begin position="99"/>
        <end position="122"/>
    </location>
</feature>
<evidence type="ECO:0000313" key="4">
    <source>
        <dbReference type="Proteomes" id="UP001589943"/>
    </source>
</evidence>
<evidence type="ECO:0000313" key="3">
    <source>
        <dbReference type="EMBL" id="MFC0590403.1"/>
    </source>
</evidence>
<keyword evidence="2" id="KW-0472">Membrane</keyword>
<organism evidence="3 4">
    <name type="scientific">Novosphingobium aquiterrae</name>
    <dbReference type="NCBI Taxonomy" id="624388"/>
    <lineage>
        <taxon>Bacteria</taxon>
        <taxon>Pseudomonadati</taxon>
        <taxon>Pseudomonadota</taxon>
        <taxon>Alphaproteobacteria</taxon>
        <taxon>Sphingomonadales</taxon>
        <taxon>Sphingomonadaceae</taxon>
        <taxon>Novosphingobium</taxon>
    </lineage>
</organism>
<keyword evidence="4" id="KW-1185">Reference proteome</keyword>
<feature type="transmembrane region" description="Helical" evidence="2">
    <location>
        <begin position="23"/>
        <end position="46"/>
    </location>
</feature>
<protein>
    <submittedName>
        <fullName evidence="3">TrbC/VirB2 family protein</fullName>
    </submittedName>
</protein>
<dbReference type="Proteomes" id="UP001589943">
    <property type="component" value="Unassembled WGS sequence"/>
</dbReference>
<sequence length="122" mass="12254">MTFAGNYSATNVNAGALAVASNWVAGLLTGTAGTTFAILAVAGIGLAMLQGRVAVCDGFRVVAGCFILFGAPAIARELLGLASWNAGPAVFEVEVAPSPPPISLPSPPQRNRDPYAGASVPQ</sequence>
<evidence type="ECO:0000256" key="2">
    <source>
        <dbReference type="SAM" id="Phobius"/>
    </source>
</evidence>
<proteinExistence type="predicted"/>
<keyword evidence="2" id="KW-0812">Transmembrane</keyword>